<organism evidence="3 4">
    <name type="scientific">Aureococcus anophagefferens</name>
    <name type="common">Harmful bloom alga</name>
    <dbReference type="NCBI Taxonomy" id="44056"/>
    <lineage>
        <taxon>Eukaryota</taxon>
        <taxon>Sar</taxon>
        <taxon>Stramenopiles</taxon>
        <taxon>Ochrophyta</taxon>
        <taxon>Pelagophyceae</taxon>
        <taxon>Pelagomonadales</taxon>
        <taxon>Pelagomonadaceae</taxon>
        <taxon>Aureococcus</taxon>
    </lineage>
</organism>
<dbReference type="SUPFAM" id="SSF48452">
    <property type="entry name" value="TPR-like"/>
    <property type="match status" value="1"/>
</dbReference>
<feature type="chain" id="PRO_5046971163" evidence="2">
    <location>
        <begin position="20"/>
        <end position="199"/>
    </location>
</feature>
<dbReference type="Proteomes" id="UP001363151">
    <property type="component" value="Unassembled WGS sequence"/>
</dbReference>
<evidence type="ECO:0000313" key="3">
    <source>
        <dbReference type="EMBL" id="KAK7250249.1"/>
    </source>
</evidence>
<accession>A0ABR1GAZ3</accession>
<reference evidence="3 4" key="1">
    <citation type="submission" date="2024-03" db="EMBL/GenBank/DDBJ databases">
        <title>Aureococcus anophagefferens CCMP1851 and Kratosvirus quantuckense: Draft genome of a second virus-susceptible host strain in the model system.</title>
        <authorList>
            <person name="Chase E."/>
            <person name="Truchon A.R."/>
            <person name="Schepens W."/>
            <person name="Wilhelm S.W."/>
        </authorList>
    </citation>
    <scope>NUCLEOTIDE SEQUENCE [LARGE SCALE GENOMIC DNA]</scope>
    <source>
        <strain evidence="3 4">CCMP1851</strain>
    </source>
</reference>
<gene>
    <name evidence="3" type="ORF">SO694_00007034</name>
</gene>
<sequence length="199" mass="19905">MVRVAAALALCAAVGGAPAAEPPDSAVSTAALHDGWHRYGIALRDAGDVEGAIAAQRRSAFHGPYLPHAWRHLGNALMRGSVALLDVHAGLACGLAVESRDALSLADVHLGDAHAPKGLAVAGVANALDGAALAAAGAAERAARGALERGDGGRGLTATAADGDEPRVSGRGPNRFEVELPALDAAAARARVTSSTRLQ</sequence>
<feature type="compositionally biased region" description="Basic and acidic residues" evidence="1">
    <location>
        <begin position="164"/>
        <end position="174"/>
    </location>
</feature>
<evidence type="ECO:0000256" key="1">
    <source>
        <dbReference type="SAM" id="MobiDB-lite"/>
    </source>
</evidence>
<keyword evidence="2" id="KW-0732">Signal</keyword>
<comment type="caution">
    <text evidence="3">The sequence shown here is derived from an EMBL/GenBank/DDBJ whole genome shotgun (WGS) entry which is preliminary data.</text>
</comment>
<name>A0ABR1GAZ3_AURAN</name>
<feature type="signal peptide" evidence="2">
    <location>
        <begin position="1"/>
        <end position="19"/>
    </location>
</feature>
<keyword evidence="4" id="KW-1185">Reference proteome</keyword>
<dbReference type="InterPro" id="IPR011990">
    <property type="entry name" value="TPR-like_helical_dom_sf"/>
</dbReference>
<dbReference type="EMBL" id="JBBJCI010000037">
    <property type="protein sequence ID" value="KAK7250249.1"/>
    <property type="molecule type" value="Genomic_DNA"/>
</dbReference>
<protein>
    <submittedName>
        <fullName evidence="3">Uncharacterized protein</fullName>
    </submittedName>
</protein>
<proteinExistence type="predicted"/>
<evidence type="ECO:0000256" key="2">
    <source>
        <dbReference type="SAM" id="SignalP"/>
    </source>
</evidence>
<evidence type="ECO:0000313" key="4">
    <source>
        <dbReference type="Proteomes" id="UP001363151"/>
    </source>
</evidence>
<feature type="region of interest" description="Disordered" evidence="1">
    <location>
        <begin position="148"/>
        <end position="174"/>
    </location>
</feature>